<keyword evidence="3" id="KW-1185">Reference proteome</keyword>
<feature type="domain" description="Glycosyltransferase GT-D fold" evidence="1">
    <location>
        <begin position="94"/>
        <end position="282"/>
    </location>
</feature>
<protein>
    <recommendedName>
        <fullName evidence="1">Glycosyltransferase GT-D fold domain-containing protein</fullName>
    </recommendedName>
</protein>
<name>A0ABS4XQX5_GLUPR</name>
<comment type="caution">
    <text evidence="2">The sequence shown here is derived from an EMBL/GenBank/DDBJ whole genome shotgun (WGS) entry which is preliminary data.</text>
</comment>
<sequence length="302" mass="34184">MMKFNFLRKPAAPAPNPEVTALLAEVQDLKNLLTEQNAHTAAVLKQVETQTRLMDGLRNAALHPLREEIFSTMRNRQLSMFDTLKTVREERLSLARFGDGELRLALYPDFDIKFQQNSVALREELLEAMGSQDLPLLITFPEASRDRFWTDFWTNHWHRLKPLVEQQPRLGHTQVTRREFFGTYRQSAVEAWRSVWEGRDALLVAGKGSRFTMVDDLFGSLNSITRFDAPASNAFDDLDSIVESIIAEKPDLVLAALGPAGTLLAYRLARHGIQTLDIGHITAIWQQVFEGAGTPESLPSVR</sequence>
<reference evidence="2 3" key="1">
    <citation type="submission" date="2021-03" db="EMBL/GenBank/DDBJ databases">
        <title>Sequencing the genomes of 1000 actinobacteria strains.</title>
        <authorList>
            <person name="Klenk H.-P."/>
        </authorList>
    </citation>
    <scope>NUCLEOTIDE SEQUENCE [LARGE SCALE GENOMIC DNA]</scope>
    <source>
        <strain evidence="2 3">DSM 20168</strain>
    </source>
</reference>
<dbReference type="InterPro" id="IPR014869">
    <property type="entry name" value="GT-D"/>
</dbReference>
<gene>
    <name evidence="2" type="ORF">JOF39_001999</name>
</gene>
<evidence type="ECO:0000259" key="1">
    <source>
        <dbReference type="Pfam" id="PF08759"/>
    </source>
</evidence>
<dbReference type="EMBL" id="JAGIOJ010000001">
    <property type="protein sequence ID" value="MBP2398918.1"/>
    <property type="molecule type" value="Genomic_DNA"/>
</dbReference>
<organism evidence="2 3">
    <name type="scientific">Glutamicibacter protophormiae</name>
    <name type="common">Brevibacterium protophormiae</name>
    <dbReference type="NCBI Taxonomy" id="37930"/>
    <lineage>
        <taxon>Bacteria</taxon>
        <taxon>Bacillati</taxon>
        <taxon>Actinomycetota</taxon>
        <taxon>Actinomycetes</taxon>
        <taxon>Micrococcales</taxon>
        <taxon>Micrococcaceae</taxon>
        <taxon>Glutamicibacter</taxon>
    </lineage>
</organism>
<accession>A0ABS4XQX5</accession>
<dbReference type="Pfam" id="PF08759">
    <property type="entry name" value="GT-D"/>
    <property type="match status" value="1"/>
</dbReference>
<evidence type="ECO:0000313" key="2">
    <source>
        <dbReference type="EMBL" id="MBP2398918.1"/>
    </source>
</evidence>
<dbReference type="Proteomes" id="UP001195422">
    <property type="component" value="Unassembled WGS sequence"/>
</dbReference>
<evidence type="ECO:0000313" key="3">
    <source>
        <dbReference type="Proteomes" id="UP001195422"/>
    </source>
</evidence>
<proteinExistence type="predicted"/>